<protein>
    <submittedName>
        <fullName evidence="5">Phage integrase SAM-like domain-containing protein</fullName>
    </submittedName>
</protein>
<evidence type="ECO:0000256" key="1">
    <source>
        <dbReference type="ARBA" id="ARBA00023125"/>
    </source>
</evidence>
<keyword evidence="2" id="KW-0233">DNA recombination</keyword>
<reference evidence="5 6" key="1">
    <citation type="submission" date="2020-09" db="EMBL/GenBank/DDBJ databases">
        <title>Echinicola sp. CAU 1574 isolated from sand of Sido Beach.</title>
        <authorList>
            <person name="Kim W."/>
        </authorList>
    </citation>
    <scope>NUCLEOTIDE SEQUENCE [LARGE SCALE GENOMIC DNA]</scope>
    <source>
        <strain evidence="5 6">CAU 1574</strain>
    </source>
</reference>
<feature type="domain" description="Arm DNA-binding" evidence="4">
    <location>
        <begin position="12"/>
        <end position="100"/>
    </location>
</feature>
<dbReference type="InterPro" id="IPR011010">
    <property type="entry name" value="DNA_brk_join_enz"/>
</dbReference>
<dbReference type="InterPro" id="IPR035386">
    <property type="entry name" value="Arm-DNA-bind_5"/>
</dbReference>
<accession>A0ABR9AT79</accession>
<dbReference type="RefSeq" id="WP_192011966.1">
    <property type="nucleotide sequence ID" value="NZ_JACYTQ010000010.1"/>
</dbReference>
<name>A0ABR9AT79_9BACT</name>
<sequence>MIYTRVEIDPNYNRKSKPNKKGTYPIYVMIRELRKKTSIAPKIPNIRIEDFQDSEGKWIKKNVTNYREYNSIINKVKSQIDIYLANCSLNGTVITVKSVKDWYEKNYSHEGKKVQSQEQTFEMFFDHFISSKRGNKVNYQSALNKVKEYNPNVSFNEMTRAYFTGLASFLDNPENNMMAGSTAKEYFNKVKVVYNEWCRELDKPFNSRLFEKIQFSDAKKRKKYALTKEQLIALENMKFGDGKREKHREEIRDLFLFLCYTSRSYKEIANLTCEDNLYFEGEDKSYAVIVGNRTKEGRGRFENPLYPRIVRKIFDKYHPEYKGKLFPNITYNHSNPSVSISRNLEVISNRLELEFNLNQRIARYTFKSTVANQYPHQITQRMMGHKKIQTQQEYSVANNDMFRTLKDLLKED</sequence>
<evidence type="ECO:0000313" key="6">
    <source>
        <dbReference type="Proteomes" id="UP000647133"/>
    </source>
</evidence>
<organism evidence="5 6">
    <name type="scientific">Echinicola arenosa</name>
    <dbReference type="NCBI Taxonomy" id="2774144"/>
    <lineage>
        <taxon>Bacteria</taxon>
        <taxon>Pseudomonadati</taxon>
        <taxon>Bacteroidota</taxon>
        <taxon>Cytophagia</taxon>
        <taxon>Cytophagales</taxon>
        <taxon>Cyclobacteriaceae</taxon>
        <taxon>Echinicola</taxon>
    </lineage>
</organism>
<keyword evidence="1" id="KW-0238">DNA-binding</keyword>
<dbReference type="Pfam" id="PF13102">
    <property type="entry name" value="Phage_int_SAM_5"/>
    <property type="match status" value="1"/>
</dbReference>
<feature type="domain" description="Phage integrase SAM-like" evidence="3">
    <location>
        <begin position="124"/>
        <end position="196"/>
    </location>
</feature>
<dbReference type="EMBL" id="JACYTQ010000010">
    <property type="protein sequence ID" value="MBD8491090.1"/>
    <property type="molecule type" value="Genomic_DNA"/>
</dbReference>
<proteinExistence type="predicted"/>
<evidence type="ECO:0000259" key="3">
    <source>
        <dbReference type="Pfam" id="PF13102"/>
    </source>
</evidence>
<dbReference type="Proteomes" id="UP000647133">
    <property type="component" value="Unassembled WGS sequence"/>
</dbReference>
<gene>
    <name evidence="5" type="ORF">IFO69_20215</name>
</gene>
<evidence type="ECO:0000259" key="4">
    <source>
        <dbReference type="Pfam" id="PF17293"/>
    </source>
</evidence>
<dbReference type="SUPFAM" id="SSF56349">
    <property type="entry name" value="DNA breaking-rejoining enzymes"/>
    <property type="match status" value="1"/>
</dbReference>
<comment type="caution">
    <text evidence="5">The sequence shown here is derived from an EMBL/GenBank/DDBJ whole genome shotgun (WGS) entry which is preliminary data.</text>
</comment>
<dbReference type="InterPro" id="IPR013762">
    <property type="entry name" value="Integrase-like_cat_sf"/>
</dbReference>
<dbReference type="Pfam" id="PF17293">
    <property type="entry name" value="Arm-DNA-bind_5"/>
    <property type="match status" value="1"/>
</dbReference>
<dbReference type="InterPro" id="IPR025269">
    <property type="entry name" value="SAM-like_dom"/>
</dbReference>
<dbReference type="Gene3D" id="1.10.150.130">
    <property type="match status" value="1"/>
</dbReference>
<dbReference type="InterPro" id="IPR010998">
    <property type="entry name" value="Integrase_recombinase_N"/>
</dbReference>
<dbReference type="Gene3D" id="1.10.443.10">
    <property type="entry name" value="Intergrase catalytic core"/>
    <property type="match status" value="1"/>
</dbReference>
<keyword evidence="6" id="KW-1185">Reference proteome</keyword>
<evidence type="ECO:0000313" key="5">
    <source>
        <dbReference type="EMBL" id="MBD8491090.1"/>
    </source>
</evidence>
<evidence type="ECO:0000256" key="2">
    <source>
        <dbReference type="ARBA" id="ARBA00023172"/>
    </source>
</evidence>